<evidence type="ECO:0000256" key="2">
    <source>
        <dbReference type="ARBA" id="ARBA00023315"/>
    </source>
</evidence>
<dbReference type="KEGG" id="hdi:HDIA_0589"/>
<dbReference type="EMBL" id="LT960614">
    <property type="protein sequence ID" value="SON54130.1"/>
    <property type="molecule type" value="Genomic_DNA"/>
</dbReference>
<dbReference type="PANTHER" id="PTHR43072">
    <property type="entry name" value="N-ACETYLTRANSFERASE"/>
    <property type="match status" value="1"/>
</dbReference>
<keyword evidence="1 6" id="KW-0808">Transferase</keyword>
<keyword evidence="2 6" id="KW-0012">Acyltransferase</keyword>
<comment type="catalytic activity">
    <reaction evidence="3">
        <text>L-methionine sulfoximine + acetyl-CoA = N-acetyl-L-methionine sulfoximine + CoA + H(+)</text>
        <dbReference type="Rhea" id="RHEA:47660"/>
        <dbReference type="ChEBI" id="CHEBI:15378"/>
        <dbReference type="ChEBI" id="CHEBI:57287"/>
        <dbReference type="ChEBI" id="CHEBI:57288"/>
        <dbReference type="ChEBI" id="CHEBI:87826"/>
        <dbReference type="ChEBI" id="CHEBI:87827"/>
    </reaction>
</comment>
<dbReference type="InterPro" id="IPR000182">
    <property type="entry name" value="GNAT_dom"/>
</dbReference>
<dbReference type="RefSeq" id="WP_425432921.1">
    <property type="nucleotide sequence ID" value="NZ_LT960614.1"/>
</dbReference>
<evidence type="ECO:0000256" key="3">
    <source>
        <dbReference type="ARBA" id="ARBA00050603"/>
    </source>
</evidence>
<feature type="domain" description="N-acetyltransferase" evidence="5">
    <location>
        <begin position="2"/>
        <end position="164"/>
    </location>
</feature>
<evidence type="ECO:0000313" key="7">
    <source>
        <dbReference type="Proteomes" id="UP000223606"/>
    </source>
</evidence>
<evidence type="ECO:0000256" key="1">
    <source>
        <dbReference type="ARBA" id="ARBA00022679"/>
    </source>
</evidence>
<dbReference type="InterPro" id="IPR016181">
    <property type="entry name" value="Acyl_CoA_acyltransferase"/>
</dbReference>
<organism evidence="6 7">
    <name type="scientific">Hartmannibacter diazotrophicus</name>
    <dbReference type="NCBI Taxonomy" id="1482074"/>
    <lineage>
        <taxon>Bacteria</taxon>
        <taxon>Pseudomonadati</taxon>
        <taxon>Pseudomonadota</taxon>
        <taxon>Alphaproteobacteria</taxon>
        <taxon>Hyphomicrobiales</taxon>
        <taxon>Pleomorphomonadaceae</taxon>
        <taxon>Hartmannibacter</taxon>
    </lineage>
</organism>
<dbReference type="Proteomes" id="UP000223606">
    <property type="component" value="Chromosome 1"/>
</dbReference>
<name>A0A2C9D1L1_9HYPH</name>
<dbReference type="Gene3D" id="3.40.630.30">
    <property type="match status" value="1"/>
</dbReference>
<dbReference type="FunFam" id="3.40.630.30:FF:000026">
    <property type="entry name" value="Phosphinothricin acetyltransferase"/>
    <property type="match status" value="1"/>
</dbReference>
<evidence type="ECO:0000256" key="4">
    <source>
        <dbReference type="ARBA" id="ARBA00051334"/>
    </source>
</evidence>
<evidence type="ECO:0000259" key="5">
    <source>
        <dbReference type="PROSITE" id="PS51186"/>
    </source>
</evidence>
<dbReference type="Pfam" id="PF00583">
    <property type="entry name" value="Acetyltransf_1"/>
    <property type="match status" value="1"/>
</dbReference>
<dbReference type="EC" id="2.3.1.-" evidence="6"/>
<dbReference type="CDD" id="cd04301">
    <property type="entry name" value="NAT_SF"/>
    <property type="match status" value="1"/>
</dbReference>
<keyword evidence="7" id="KW-1185">Reference proteome</keyword>
<comment type="catalytic activity">
    <reaction evidence="4">
        <text>L-methionine sulfone + acetyl-CoA = N-acetyl-L-methionine sulfone + CoA + H(+)</text>
        <dbReference type="Rhea" id="RHEA:47656"/>
        <dbReference type="ChEBI" id="CHEBI:15378"/>
        <dbReference type="ChEBI" id="CHEBI:57287"/>
        <dbReference type="ChEBI" id="CHEBI:57288"/>
        <dbReference type="ChEBI" id="CHEBI:87824"/>
        <dbReference type="ChEBI" id="CHEBI:87825"/>
    </reaction>
</comment>
<proteinExistence type="predicted"/>
<dbReference type="GO" id="GO:0016747">
    <property type="term" value="F:acyltransferase activity, transferring groups other than amino-acyl groups"/>
    <property type="evidence" value="ECO:0007669"/>
    <property type="project" value="InterPro"/>
</dbReference>
<evidence type="ECO:0000313" key="6">
    <source>
        <dbReference type="EMBL" id="SON54130.1"/>
    </source>
</evidence>
<accession>A0A2C9D1L1</accession>
<reference evidence="7" key="1">
    <citation type="submission" date="2017-09" db="EMBL/GenBank/DDBJ databases">
        <title>Genome sequence of Nannocystis excedens DSM 71.</title>
        <authorList>
            <person name="Blom J."/>
        </authorList>
    </citation>
    <scope>NUCLEOTIDE SEQUENCE [LARGE SCALE GENOMIC DNA]</scope>
    <source>
        <strain evidence="7">type strain: E19</strain>
    </source>
</reference>
<dbReference type="SUPFAM" id="SSF55729">
    <property type="entry name" value="Acyl-CoA N-acyltransferases (Nat)"/>
    <property type="match status" value="1"/>
</dbReference>
<dbReference type="PROSITE" id="PS51186">
    <property type="entry name" value="GNAT"/>
    <property type="match status" value="1"/>
</dbReference>
<protein>
    <submittedName>
        <fullName evidence="6">N-acyltransferase YncA</fullName>
        <ecNumber evidence="6">2.3.1.-</ecNumber>
    </submittedName>
</protein>
<gene>
    <name evidence="6" type="primary">yncA_1</name>
    <name evidence="6" type="ORF">HDIA_0589</name>
</gene>
<dbReference type="AlphaFoldDB" id="A0A2C9D1L1"/>
<sequence>MTIIRPANLEDLPEILAIYNEAVLNTTAIWMDTPVDLDNRASWYESRISAGYPVIVAGERGGVLGYATYGPFRPFEGYRATAELSVYVNAAARGQGLGRKLLQALIDEAVRAGLHMLVAGIEGGNVASIRLHASLGFSETGRMPEVGQKFGRFLDLVLMQKRLT</sequence>
<dbReference type="PANTHER" id="PTHR43072:SF23">
    <property type="entry name" value="UPF0039 PROTEIN C11D3.02C"/>
    <property type="match status" value="1"/>
</dbReference>